<organism evidence="1 2">
    <name type="scientific">Dreissena polymorpha</name>
    <name type="common">Zebra mussel</name>
    <name type="synonym">Mytilus polymorpha</name>
    <dbReference type="NCBI Taxonomy" id="45954"/>
    <lineage>
        <taxon>Eukaryota</taxon>
        <taxon>Metazoa</taxon>
        <taxon>Spiralia</taxon>
        <taxon>Lophotrochozoa</taxon>
        <taxon>Mollusca</taxon>
        <taxon>Bivalvia</taxon>
        <taxon>Autobranchia</taxon>
        <taxon>Heteroconchia</taxon>
        <taxon>Euheterodonta</taxon>
        <taxon>Imparidentia</taxon>
        <taxon>Neoheterodontei</taxon>
        <taxon>Myida</taxon>
        <taxon>Dreissenoidea</taxon>
        <taxon>Dreissenidae</taxon>
        <taxon>Dreissena</taxon>
    </lineage>
</organism>
<protein>
    <submittedName>
        <fullName evidence="1">Uncharacterized protein</fullName>
    </submittedName>
</protein>
<sequence>MWCRSFIPTQSQRQQRTNVDLPQLRRRISACKSTCDGGEDLDLDLKVDPSCC</sequence>
<dbReference type="EMBL" id="JAIWYP010000006">
    <property type="protein sequence ID" value="KAH3813133.1"/>
    <property type="molecule type" value="Genomic_DNA"/>
</dbReference>
<gene>
    <name evidence="1" type="ORF">DPMN_141583</name>
</gene>
<dbReference type="AlphaFoldDB" id="A0A9D4GD05"/>
<dbReference type="Proteomes" id="UP000828390">
    <property type="component" value="Unassembled WGS sequence"/>
</dbReference>
<comment type="caution">
    <text evidence="1">The sequence shown here is derived from an EMBL/GenBank/DDBJ whole genome shotgun (WGS) entry which is preliminary data.</text>
</comment>
<name>A0A9D4GD05_DREPO</name>
<accession>A0A9D4GD05</accession>
<reference evidence="1" key="1">
    <citation type="journal article" date="2019" name="bioRxiv">
        <title>The Genome of the Zebra Mussel, Dreissena polymorpha: A Resource for Invasive Species Research.</title>
        <authorList>
            <person name="McCartney M.A."/>
            <person name="Auch B."/>
            <person name="Kono T."/>
            <person name="Mallez S."/>
            <person name="Zhang Y."/>
            <person name="Obille A."/>
            <person name="Becker A."/>
            <person name="Abrahante J.E."/>
            <person name="Garbe J."/>
            <person name="Badalamenti J.P."/>
            <person name="Herman A."/>
            <person name="Mangelson H."/>
            <person name="Liachko I."/>
            <person name="Sullivan S."/>
            <person name="Sone E.D."/>
            <person name="Koren S."/>
            <person name="Silverstein K.A.T."/>
            <person name="Beckman K.B."/>
            <person name="Gohl D.M."/>
        </authorList>
    </citation>
    <scope>NUCLEOTIDE SEQUENCE</scope>
    <source>
        <strain evidence="1">Duluth1</strain>
        <tissue evidence="1">Whole animal</tissue>
    </source>
</reference>
<proteinExistence type="predicted"/>
<evidence type="ECO:0000313" key="1">
    <source>
        <dbReference type="EMBL" id="KAH3813133.1"/>
    </source>
</evidence>
<reference evidence="1" key="2">
    <citation type="submission" date="2020-11" db="EMBL/GenBank/DDBJ databases">
        <authorList>
            <person name="McCartney M.A."/>
            <person name="Auch B."/>
            <person name="Kono T."/>
            <person name="Mallez S."/>
            <person name="Becker A."/>
            <person name="Gohl D.M."/>
            <person name="Silverstein K.A.T."/>
            <person name="Koren S."/>
            <person name="Bechman K.B."/>
            <person name="Herman A."/>
            <person name="Abrahante J.E."/>
            <person name="Garbe J."/>
        </authorList>
    </citation>
    <scope>NUCLEOTIDE SEQUENCE</scope>
    <source>
        <strain evidence="1">Duluth1</strain>
        <tissue evidence="1">Whole animal</tissue>
    </source>
</reference>
<evidence type="ECO:0000313" key="2">
    <source>
        <dbReference type="Proteomes" id="UP000828390"/>
    </source>
</evidence>
<keyword evidence="2" id="KW-1185">Reference proteome</keyword>